<evidence type="ECO:0000313" key="3">
    <source>
        <dbReference type="EnsemblProtists" id="PYU1_T007763"/>
    </source>
</evidence>
<accession>K3WS19</accession>
<dbReference type="InParanoid" id="K3WS19"/>
<feature type="domain" description="VPS9" evidence="2">
    <location>
        <begin position="319"/>
        <end position="462"/>
    </location>
</feature>
<dbReference type="GO" id="GO:0005829">
    <property type="term" value="C:cytosol"/>
    <property type="evidence" value="ECO:0007669"/>
    <property type="project" value="TreeGrafter"/>
</dbReference>
<dbReference type="STRING" id="431595.K3WS19"/>
<dbReference type="Gene3D" id="1.10.246.120">
    <property type="match status" value="1"/>
</dbReference>
<reference evidence="4" key="1">
    <citation type="journal article" date="2010" name="Genome Biol.">
        <title>Genome sequence of the necrotrophic plant pathogen Pythium ultimum reveals original pathogenicity mechanisms and effector repertoire.</title>
        <authorList>
            <person name="Levesque C.A."/>
            <person name="Brouwer H."/>
            <person name="Cano L."/>
            <person name="Hamilton J.P."/>
            <person name="Holt C."/>
            <person name="Huitema E."/>
            <person name="Raffaele S."/>
            <person name="Robideau G.P."/>
            <person name="Thines M."/>
            <person name="Win J."/>
            <person name="Zerillo M.M."/>
            <person name="Beakes G.W."/>
            <person name="Boore J.L."/>
            <person name="Busam D."/>
            <person name="Dumas B."/>
            <person name="Ferriera S."/>
            <person name="Fuerstenberg S.I."/>
            <person name="Gachon C.M."/>
            <person name="Gaulin E."/>
            <person name="Govers F."/>
            <person name="Grenville-Briggs L."/>
            <person name="Horner N."/>
            <person name="Hostetler J."/>
            <person name="Jiang R.H."/>
            <person name="Johnson J."/>
            <person name="Krajaejun T."/>
            <person name="Lin H."/>
            <person name="Meijer H.J."/>
            <person name="Moore B."/>
            <person name="Morris P."/>
            <person name="Phuntmart V."/>
            <person name="Puiu D."/>
            <person name="Shetty J."/>
            <person name="Stajich J.E."/>
            <person name="Tripathy S."/>
            <person name="Wawra S."/>
            <person name="van West P."/>
            <person name="Whitty B.R."/>
            <person name="Coutinho P.M."/>
            <person name="Henrissat B."/>
            <person name="Martin F."/>
            <person name="Thomas P.D."/>
            <person name="Tyler B.M."/>
            <person name="De Vries R.P."/>
            <person name="Kamoun S."/>
            <person name="Yandell M."/>
            <person name="Tisserat N."/>
            <person name="Buell C.R."/>
        </authorList>
    </citation>
    <scope>NUCLEOTIDE SEQUENCE</scope>
    <source>
        <strain evidence="4">DAOM:BR144</strain>
    </source>
</reference>
<feature type="region of interest" description="Disordered" evidence="1">
    <location>
        <begin position="1"/>
        <end position="27"/>
    </location>
</feature>
<evidence type="ECO:0000313" key="4">
    <source>
        <dbReference type="Proteomes" id="UP000019132"/>
    </source>
</evidence>
<dbReference type="Pfam" id="PF02204">
    <property type="entry name" value="VPS9"/>
    <property type="match status" value="1"/>
</dbReference>
<protein>
    <recommendedName>
        <fullName evidence="2">VPS9 domain-containing protein</fullName>
    </recommendedName>
</protein>
<dbReference type="AlphaFoldDB" id="K3WS19"/>
<feature type="compositionally biased region" description="Basic and acidic residues" evidence="1">
    <location>
        <begin position="490"/>
        <end position="513"/>
    </location>
</feature>
<sequence>MMFWKSSNSTASTPRNSLSASGDSDGVASAAVPSYVLSEQRRNELLLAARANRVSWIDGVDEPARRRHSSNGGEEVALSSPSLNWKKGSVLATHAGTSIPPRCQQALEAIATDLQEFLEAFDELKDKIIPNSIVSERALEAGSSSSQQRAALNGSVLPYRTIFQDLHEHEALLDKWQHTQCHEIASPVRRKRLTGDDKENVFLLAYRELIGVLKNPKAAELVYQIQSFVKNFDTWDLKQMSRQRLAHERPGGHIQAFIGKLVQQLRHNSKLLDFADSKNPLVFLGGDDEWSEDLLHEVLEAFLMEKLYMKALTPSLEAENEDRSLYNRLQSLGFVDFRHLDLPEPETEKRRQAWHQLVIQLRQLSLYMSPRRKMDCILRICQELTKLLASQDTDGRFPSADEFLPGLIYLLLKANPRELKRNVNYILEYRNPSKLVSEPGYFFTHLVSSVAFLEQVNGSLLTISPEEFEEGLRKNKQQMVIGIETSSSEQDAKAQDKTDKTEHNAPEQEDSYKLPDVLQVRAQRLATLASLK</sequence>
<dbReference type="GO" id="GO:0005085">
    <property type="term" value="F:guanyl-nucleotide exchange factor activity"/>
    <property type="evidence" value="ECO:0007669"/>
    <property type="project" value="InterPro"/>
</dbReference>
<dbReference type="EMBL" id="GL376617">
    <property type="status" value="NOT_ANNOTATED_CDS"/>
    <property type="molecule type" value="Genomic_DNA"/>
</dbReference>
<dbReference type="SMART" id="SM00167">
    <property type="entry name" value="VPS9"/>
    <property type="match status" value="1"/>
</dbReference>
<evidence type="ECO:0000259" key="2">
    <source>
        <dbReference type="PROSITE" id="PS51205"/>
    </source>
</evidence>
<feature type="region of interest" description="Disordered" evidence="1">
    <location>
        <begin position="484"/>
        <end position="515"/>
    </location>
</feature>
<proteinExistence type="predicted"/>
<dbReference type="InterPro" id="IPR045046">
    <property type="entry name" value="Vps9-like"/>
</dbReference>
<dbReference type="GO" id="GO:0016192">
    <property type="term" value="P:vesicle-mediated transport"/>
    <property type="evidence" value="ECO:0007669"/>
    <property type="project" value="InterPro"/>
</dbReference>
<dbReference type="InterPro" id="IPR037191">
    <property type="entry name" value="VPS9_dom_sf"/>
</dbReference>
<dbReference type="Gene3D" id="1.20.1050.80">
    <property type="entry name" value="VPS9 domain"/>
    <property type="match status" value="1"/>
</dbReference>
<dbReference type="Proteomes" id="UP000019132">
    <property type="component" value="Unassembled WGS sequence"/>
</dbReference>
<dbReference type="VEuPathDB" id="FungiDB:PYU1_G007747"/>
<dbReference type="EnsemblProtists" id="PYU1_T007763">
    <property type="protein sequence ID" value="PYU1_T007763"/>
    <property type="gene ID" value="PYU1_G007747"/>
</dbReference>
<organism evidence="3 4">
    <name type="scientific">Globisporangium ultimum (strain ATCC 200006 / CBS 805.95 / DAOM BR144)</name>
    <name type="common">Pythium ultimum</name>
    <dbReference type="NCBI Taxonomy" id="431595"/>
    <lineage>
        <taxon>Eukaryota</taxon>
        <taxon>Sar</taxon>
        <taxon>Stramenopiles</taxon>
        <taxon>Oomycota</taxon>
        <taxon>Peronosporomycetes</taxon>
        <taxon>Pythiales</taxon>
        <taxon>Pythiaceae</taxon>
        <taxon>Globisporangium</taxon>
    </lineage>
</organism>
<dbReference type="InterPro" id="IPR003123">
    <property type="entry name" value="VPS9"/>
</dbReference>
<reference evidence="4" key="2">
    <citation type="submission" date="2010-04" db="EMBL/GenBank/DDBJ databases">
        <authorList>
            <person name="Buell R."/>
            <person name="Hamilton J."/>
            <person name="Hostetler J."/>
        </authorList>
    </citation>
    <scope>NUCLEOTIDE SEQUENCE [LARGE SCALE GENOMIC DNA]</scope>
    <source>
        <strain evidence="4">DAOM:BR144</strain>
    </source>
</reference>
<dbReference type="GO" id="GO:0030139">
    <property type="term" value="C:endocytic vesicle"/>
    <property type="evidence" value="ECO:0007669"/>
    <property type="project" value="TreeGrafter"/>
</dbReference>
<keyword evidence="4" id="KW-1185">Reference proteome</keyword>
<dbReference type="PANTHER" id="PTHR23101">
    <property type="entry name" value="RAB GDP/GTP EXCHANGE FACTOR"/>
    <property type="match status" value="1"/>
</dbReference>
<dbReference type="GO" id="GO:0031267">
    <property type="term" value="F:small GTPase binding"/>
    <property type="evidence" value="ECO:0007669"/>
    <property type="project" value="TreeGrafter"/>
</dbReference>
<name>K3WS19_GLOUD</name>
<reference evidence="3" key="3">
    <citation type="submission" date="2015-02" db="UniProtKB">
        <authorList>
            <consortium name="EnsemblProtists"/>
        </authorList>
    </citation>
    <scope>IDENTIFICATION</scope>
    <source>
        <strain evidence="3">DAOM BR144</strain>
    </source>
</reference>
<dbReference type="PROSITE" id="PS51205">
    <property type="entry name" value="VPS9"/>
    <property type="match status" value="1"/>
</dbReference>
<dbReference type="SUPFAM" id="SSF109993">
    <property type="entry name" value="VPS9 domain"/>
    <property type="match status" value="1"/>
</dbReference>
<evidence type="ECO:0000256" key="1">
    <source>
        <dbReference type="SAM" id="MobiDB-lite"/>
    </source>
</evidence>
<dbReference type="HOGENOM" id="CLU_035568_0_0_1"/>
<dbReference type="OMA" id="GHDREMA"/>
<feature type="compositionally biased region" description="Polar residues" evidence="1">
    <location>
        <begin position="1"/>
        <end position="18"/>
    </location>
</feature>
<dbReference type="PANTHER" id="PTHR23101:SF25">
    <property type="entry name" value="GTPASE-ACTIVATING PROTEIN AND VPS9 DOMAIN-CONTAINING PROTEIN 1"/>
    <property type="match status" value="1"/>
</dbReference>
<dbReference type="eggNOG" id="KOG2319">
    <property type="taxonomic scope" value="Eukaryota"/>
</dbReference>